<evidence type="ECO:0000313" key="2">
    <source>
        <dbReference type="EMBL" id="MBP1934740.1"/>
    </source>
</evidence>
<sequence>MFFVTCFILSWLIWFICADKNRWREILPVSFFAGFLGSTTDTITAFLSLWEYKENGKEALIYYLLDDFGIYIVIVYLFIQWLPENKSLWSIIRYFFYWTTISITIEIIFLITNHIEHIRWNIWYSYVADWFLFWLFYQYHKSFRLKKLNQE</sequence>
<dbReference type="Proteomes" id="UP001519343">
    <property type="component" value="Unassembled WGS sequence"/>
</dbReference>
<feature type="transmembrane region" description="Helical" evidence="1">
    <location>
        <begin position="60"/>
        <end position="79"/>
    </location>
</feature>
<protein>
    <recommendedName>
        <fullName evidence="4">Rod shape-determining protein MreD</fullName>
    </recommendedName>
</protein>
<keyword evidence="1" id="KW-1133">Transmembrane helix</keyword>
<feature type="transmembrane region" description="Helical" evidence="1">
    <location>
        <begin position="123"/>
        <end position="140"/>
    </location>
</feature>
<evidence type="ECO:0000256" key="1">
    <source>
        <dbReference type="SAM" id="Phobius"/>
    </source>
</evidence>
<keyword evidence="1" id="KW-0472">Membrane</keyword>
<comment type="caution">
    <text evidence="2">The sequence shown here is derived from an EMBL/GenBank/DDBJ whole genome shotgun (WGS) entry which is preliminary data.</text>
</comment>
<dbReference type="RefSeq" id="WP_425340348.1">
    <property type="nucleotide sequence ID" value="NZ_JAGGKT010000026.1"/>
</dbReference>
<evidence type="ECO:0008006" key="4">
    <source>
        <dbReference type="Google" id="ProtNLM"/>
    </source>
</evidence>
<keyword evidence="3" id="KW-1185">Reference proteome</keyword>
<reference evidence="2 3" key="1">
    <citation type="submission" date="2021-03" db="EMBL/GenBank/DDBJ databases">
        <title>Genomic Encyclopedia of Type Strains, Phase IV (KMG-IV): sequencing the most valuable type-strain genomes for metagenomic binning, comparative biology and taxonomic classification.</title>
        <authorList>
            <person name="Goeker M."/>
        </authorList>
    </citation>
    <scope>NUCLEOTIDE SEQUENCE [LARGE SCALE GENOMIC DNA]</scope>
    <source>
        <strain evidence="2 3">DSM 24738</strain>
    </source>
</reference>
<dbReference type="NCBIfam" id="NF041644">
    <property type="entry name" value="CBO0543_fam"/>
    <property type="match status" value="1"/>
</dbReference>
<evidence type="ECO:0000313" key="3">
    <source>
        <dbReference type="Proteomes" id="UP001519343"/>
    </source>
</evidence>
<gene>
    <name evidence="2" type="ORF">J2Z37_004760</name>
</gene>
<organism evidence="2 3">
    <name type="scientific">Ammoniphilus resinae</name>
    <dbReference type="NCBI Taxonomy" id="861532"/>
    <lineage>
        <taxon>Bacteria</taxon>
        <taxon>Bacillati</taxon>
        <taxon>Bacillota</taxon>
        <taxon>Bacilli</taxon>
        <taxon>Bacillales</taxon>
        <taxon>Paenibacillaceae</taxon>
        <taxon>Aneurinibacillus group</taxon>
        <taxon>Ammoniphilus</taxon>
    </lineage>
</organism>
<name>A0ABS4GWT8_9BACL</name>
<dbReference type="InterPro" id="IPR048147">
    <property type="entry name" value="CBO0543-like"/>
</dbReference>
<feature type="transmembrane region" description="Helical" evidence="1">
    <location>
        <begin position="28"/>
        <end position="48"/>
    </location>
</feature>
<dbReference type="EMBL" id="JAGGKT010000026">
    <property type="protein sequence ID" value="MBP1934740.1"/>
    <property type="molecule type" value="Genomic_DNA"/>
</dbReference>
<keyword evidence="1" id="KW-0812">Transmembrane</keyword>
<accession>A0ABS4GWT8</accession>
<feature type="transmembrane region" description="Helical" evidence="1">
    <location>
        <begin position="91"/>
        <end position="111"/>
    </location>
</feature>
<proteinExistence type="predicted"/>